<dbReference type="CDD" id="cd13679">
    <property type="entry name" value="PBP2_TRAP_YiaO_like"/>
    <property type="match status" value="1"/>
</dbReference>
<dbReference type="Gene3D" id="3.40.190.170">
    <property type="entry name" value="Bacterial extracellular solute-binding protein, family 7"/>
    <property type="match status" value="1"/>
</dbReference>
<dbReference type="GO" id="GO:0055085">
    <property type="term" value="P:transmembrane transport"/>
    <property type="evidence" value="ECO:0007669"/>
    <property type="project" value="InterPro"/>
</dbReference>
<dbReference type="EMBL" id="FQXS01000008">
    <property type="protein sequence ID" value="SHH75620.1"/>
    <property type="molecule type" value="Genomic_DNA"/>
</dbReference>
<evidence type="ECO:0000313" key="3">
    <source>
        <dbReference type="EMBL" id="SHH75620.1"/>
    </source>
</evidence>
<sequence length="337" mass="36832">MKKRGVLAMGLAMALAMMPVFSGSAAAADKPVLLKISNGVNEKHPSYLASVKFGEILNEKKPGAFEVQVYANAQLGDDVRATESTQMGSLEMVCTSASPLVGLVPDFMVLDLPFIFPSEKAADAVLDGEVGKELAAKLEGKGLKLLAYYENGFRQLTNSAREVTSPADLKGLKIRTMENPIHLAAWKALGANPTPMPFSEVFTAMQQKTIDGQENPIPTIYLQKFYEVQGYTSLTGHVYGPHILLMNKKLFDSFSPEDQQLLLDAAYESALYQRQVNRQMNSDYVAELRKNGMTVTELTPEQIKAFQDAVQPVYDEFADKIGKDLIQKVQAAAAAAN</sequence>
<reference evidence="3 4" key="1">
    <citation type="submission" date="2016-11" db="EMBL/GenBank/DDBJ databases">
        <authorList>
            <person name="Jaros S."/>
            <person name="Januszkiewicz K."/>
            <person name="Wedrychowicz H."/>
        </authorList>
    </citation>
    <scope>NUCLEOTIDE SEQUENCE [LARGE SCALE GENOMIC DNA]</scope>
    <source>
        <strain evidence="3 4">DSM 9705</strain>
    </source>
</reference>
<keyword evidence="4" id="KW-1185">Reference proteome</keyword>
<dbReference type="NCBIfam" id="TIGR00787">
    <property type="entry name" value="dctP"/>
    <property type="match status" value="1"/>
</dbReference>
<keyword evidence="3" id="KW-0675">Receptor</keyword>
<dbReference type="PIRSF" id="PIRSF006470">
    <property type="entry name" value="DctB"/>
    <property type="match status" value="1"/>
</dbReference>
<dbReference type="STRING" id="1121409.SAMN02745124_01757"/>
<name>A0A1M5VKA5_9BACT</name>
<feature type="chain" id="PRO_5012567669" evidence="2">
    <location>
        <begin position="28"/>
        <end position="337"/>
    </location>
</feature>
<dbReference type="NCBIfam" id="NF037995">
    <property type="entry name" value="TRAP_S1"/>
    <property type="match status" value="1"/>
</dbReference>
<dbReference type="Pfam" id="PF03480">
    <property type="entry name" value="DctP"/>
    <property type="match status" value="1"/>
</dbReference>
<organism evidence="3 4">
    <name type="scientific">Desulfofustis glycolicus DSM 9705</name>
    <dbReference type="NCBI Taxonomy" id="1121409"/>
    <lineage>
        <taxon>Bacteria</taxon>
        <taxon>Pseudomonadati</taxon>
        <taxon>Thermodesulfobacteriota</taxon>
        <taxon>Desulfobulbia</taxon>
        <taxon>Desulfobulbales</taxon>
        <taxon>Desulfocapsaceae</taxon>
        <taxon>Desulfofustis</taxon>
    </lineage>
</organism>
<evidence type="ECO:0000313" key="4">
    <source>
        <dbReference type="Proteomes" id="UP000184139"/>
    </source>
</evidence>
<proteinExistence type="predicted"/>
<protein>
    <submittedName>
        <fullName evidence="3">Tripartite ATP-independent transporter solute receptor, DctP family</fullName>
    </submittedName>
</protein>
<dbReference type="GO" id="GO:0030288">
    <property type="term" value="C:outer membrane-bounded periplasmic space"/>
    <property type="evidence" value="ECO:0007669"/>
    <property type="project" value="InterPro"/>
</dbReference>
<dbReference type="RefSeq" id="WP_073375234.1">
    <property type="nucleotide sequence ID" value="NZ_FQXS01000008.1"/>
</dbReference>
<keyword evidence="1 2" id="KW-0732">Signal</keyword>
<dbReference type="InterPro" id="IPR004682">
    <property type="entry name" value="TRAP_DctP"/>
</dbReference>
<feature type="signal peptide" evidence="2">
    <location>
        <begin position="1"/>
        <end position="27"/>
    </location>
</feature>
<dbReference type="InterPro" id="IPR038404">
    <property type="entry name" value="TRAP_DctP_sf"/>
</dbReference>
<dbReference type="AlphaFoldDB" id="A0A1M5VKA5"/>
<dbReference type="SUPFAM" id="SSF53850">
    <property type="entry name" value="Periplasmic binding protein-like II"/>
    <property type="match status" value="1"/>
</dbReference>
<dbReference type="PANTHER" id="PTHR33376">
    <property type="match status" value="1"/>
</dbReference>
<gene>
    <name evidence="3" type="ORF">SAMN02745124_01757</name>
</gene>
<dbReference type="Proteomes" id="UP000184139">
    <property type="component" value="Unassembled WGS sequence"/>
</dbReference>
<dbReference type="InterPro" id="IPR018389">
    <property type="entry name" value="DctP_fam"/>
</dbReference>
<evidence type="ECO:0000256" key="2">
    <source>
        <dbReference type="SAM" id="SignalP"/>
    </source>
</evidence>
<dbReference type="GO" id="GO:0030246">
    <property type="term" value="F:carbohydrate binding"/>
    <property type="evidence" value="ECO:0007669"/>
    <property type="project" value="TreeGrafter"/>
</dbReference>
<dbReference type="PANTHER" id="PTHR33376:SF18">
    <property type="entry name" value="2,3-DIKETO-L-GULONATE-BINDING PERIPLASMIC PROTEIN YIAO"/>
    <property type="match status" value="1"/>
</dbReference>
<dbReference type="OrthoDB" id="8690069at2"/>
<accession>A0A1M5VKA5</accession>
<evidence type="ECO:0000256" key="1">
    <source>
        <dbReference type="ARBA" id="ARBA00022729"/>
    </source>
</evidence>